<organism evidence="1 2">
    <name type="scientific">Phlebia brevispora</name>
    <dbReference type="NCBI Taxonomy" id="194682"/>
    <lineage>
        <taxon>Eukaryota</taxon>
        <taxon>Fungi</taxon>
        <taxon>Dikarya</taxon>
        <taxon>Basidiomycota</taxon>
        <taxon>Agaricomycotina</taxon>
        <taxon>Agaricomycetes</taxon>
        <taxon>Polyporales</taxon>
        <taxon>Meruliaceae</taxon>
        <taxon>Phlebia</taxon>
    </lineage>
</organism>
<accession>A0ACC1T6I2</accession>
<dbReference type="Proteomes" id="UP001148662">
    <property type="component" value="Unassembled WGS sequence"/>
</dbReference>
<keyword evidence="2" id="KW-1185">Reference proteome</keyword>
<dbReference type="EMBL" id="JANHOG010000438">
    <property type="protein sequence ID" value="KAJ3554360.1"/>
    <property type="molecule type" value="Genomic_DNA"/>
</dbReference>
<comment type="caution">
    <text evidence="1">The sequence shown here is derived from an EMBL/GenBank/DDBJ whole genome shotgun (WGS) entry which is preliminary data.</text>
</comment>
<sequence>MDFREDRKRMKAYKPGLVLSFVPVVELLFTPLFACFSPTRFLSRSTQAHLPSGSQEGMDTSLFVSYRPEAVRATNEGCSYDNDANMDWYSTPDAPYWQSIPTSSGPSGMVVDDTNNHGDVNTMSSISLEPEQACYMAPSILEQPQGDNLEAFAQWGADNREGTDYHTGNQSFGTAGCIKPLPQTIGPRASLNDGQDECLAYSTSVQAYTASMSAVQSPQSPWNAFLAHVYGSTTVARLDDRPQSLIPKVPVGQMGSMYPLPLAVDRPTPGEYIPQQITAGHLQSRRDRDLSIIATFTRDNGVLGIPLHLVLRNTVNVDYCQDTTLYQGLALGQKVHYRIFWPGYKEYARHKYAQRRTGYITRAQIVRQVAEVTRKFFDEHERVQMRNGYERWRVGKGGIRFEDIELVGLRRVLHAGVQPVFRYRH</sequence>
<evidence type="ECO:0000313" key="1">
    <source>
        <dbReference type="EMBL" id="KAJ3554360.1"/>
    </source>
</evidence>
<reference evidence="1" key="1">
    <citation type="submission" date="2022-07" db="EMBL/GenBank/DDBJ databases">
        <title>Genome Sequence of Phlebia brevispora.</title>
        <authorList>
            <person name="Buettner E."/>
        </authorList>
    </citation>
    <scope>NUCLEOTIDE SEQUENCE</scope>
    <source>
        <strain evidence="1">MPL23</strain>
    </source>
</reference>
<name>A0ACC1T6I2_9APHY</name>
<proteinExistence type="predicted"/>
<evidence type="ECO:0000313" key="2">
    <source>
        <dbReference type="Proteomes" id="UP001148662"/>
    </source>
</evidence>
<protein>
    <submittedName>
        <fullName evidence="1">Uncharacterized protein</fullName>
    </submittedName>
</protein>
<gene>
    <name evidence="1" type="ORF">NM688_g3149</name>
</gene>